<name>A0AAV1L908_9NEOP</name>
<dbReference type="FunFam" id="3.20.20.80:FF:000013">
    <property type="entry name" value="lactase-phlorizin hydrolase"/>
    <property type="match status" value="1"/>
</dbReference>
<dbReference type="InterPro" id="IPR017853">
    <property type="entry name" value="GH"/>
</dbReference>
<evidence type="ECO:0000256" key="7">
    <source>
        <dbReference type="PROSITE-ProRule" id="PRU10055"/>
    </source>
</evidence>
<evidence type="ECO:0000313" key="12">
    <source>
        <dbReference type="Proteomes" id="UP001314205"/>
    </source>
</evidence>
<organism evidence="11 12">
    <name type="scientific">Parnassius mnemosyne</name>
    <name type="common">clouded apollo</name>
    <dbReference type="NCBI Taxonomy" id="213953"/>
    <lineage>
        <taxon>Eukaryota</taxon>
        <taxon>Metazoa</taxon>
        <taxon>Ecdysozoa</taxon>
        <taxon>Arthropoda</taxon>
        <taxon>Hexapoda</taxon>
        <taxon>Insecta</taxon>
        <taxon>Pterygota</taxon>
        <taxon>Neoptera</taxon>
        <taxon>Endopterygota</taxon>
        <taxon>Lepidoptera</taxon>
        <taxon>Glossata</taxon>
        <taxon>Ditrysia</taxon>
        <taxon>Papilionoidea</taxon>
        <taxon>Papilionidae</taxon>
        <taxon>Parnassiinae</taxon>
        <taxon>Parnassini</taxon>
        <taxon>Parnassius</taxon>
        <taxon>Driopa</taxon>
    </lineage>
</organism>
<dbReference type="PANTHER" id="PTHR10353:SF36">
    <property type="entry name" value="LP05116P"/>
    <property type="match status" value="1"/>
</dbReference>
<dbReference type="InterPro" id="IPR018120">
    <property type="entry name" value="Glyco_hydro_1_AS"/>
</dbReference>
<accession>A0AAV1L908</accession>
<gene>
    <name evidence="11" type="ORF">PARMNEM_LOCUS11170</name>
</gene>
<keyword evidence="6 9" id="KW-0326">Glycosidase</keyword>
<feature type="transmembrane region" description="Helical" evidence="10">
    <location>
        <begin position="487"/>
        <end position="507"/>
    </location>
</feature>
<dbReference type="Proteomes" id="UP001314205">
    <property type="component" value="Unassembled WGS sequence"/>
</dbReference>
<evidence type="ECO:0000256" key="9">
    <source>
        <dbReference type="RuleBase" id="RU004468"/>
    </source>
</evidence>
<keyword evidence="4 9" id="KW-0378">Hydrolase</keyword>
<evidence type="ECO:0000256" key="5">
    <source>
        <dbReference type="ARBA" id="ARBA00023180"/>
    </source>
</evidence>
<evidence type="ECO:0000313" key="11">
    <source>
        <dbReference type="EMBL" id="CAK1590862.1"/>
    </source>
</evidence>
<dbReference type="EC" id="3.2.1.21" evidence="3"/>
<dbReference type="PROSITE" id="PS00572">
    <property type="entry name" value="GLYCOSYL_HYDROL_F1_1"/>
    <property type="match status" value="1"/>
</dbReference>
<dbReference type="PROSITE" id="PS00653">
    <property type="entry name" value="GLYCOSYL_HYDROL_F1_2"/>
    <property type="match status" value="1"/>
</dbReference>
<comment type="subunit">
    <text evidence="2">Homodimer.</text>
</comment>
<keyword evidence="10" id="KW-0812">Transmembrane</keyword>
<reference evidence="11 12" key="1">
    <citation type="submission" date="2023-11" db="EMBL/GenBank/DDBJ databases">
        <authorList>
            <person name="Hedman E."/>
            <person name="Englund M."/>
            <person name="Stromberg M."/>
            <person name="Nyberg Akerstrom W."/>
            <person name="Nylinder S."/>
            <person name="Jareborg N."/>
            <person name="Kallberg Y."/>
            <person name="Kronander E."/>
        </authorList>
    </citation>
    <scope>NUCLEOTIDE SEQUENCE [LARGE SCALE GENOMIC DNA]</scope>
</reference>
<dbReference type="SUPFAM" id="SSF51445">
    <property type="entry name" value="(Trans)glycosidases"/>
    <property type="match status" value="1"/>
</dbReference>
<dbReference type="InterPro" id="IPR001360">
    <property type="entry name" value="Glyco_hydro_1"/>
</dbReference>
<evidence type="ECO:0000256" key="10">
    <source>
        <dbReference type="SAM" id="Phobius"/>
    </source>
</evidence>
<dbReference type="Gene3D" id="3.20.20.80">
    <property type="entry name" value="Glycosidases"/>
    <property type="match status" value="1"/>
</dbReference>
<dbReference type="PANTHER" id="PTHR10353">
    <property type="entry name" value="GLYCOSYL HYDROLASE"/>
    <property type="match status" value="1"/>
</dbReference>
<sequence length="528" mass="60567">MSARKFPPGFEFGAATSSYQVEGAWNISDKGESIWDRFTHQNPKGIVNGANGDVACNSYYNWMDDVEIATELGLHFYRFSISWPRLLPSGFIDKISEDGKNYYNKVIDALLLNGIKPVVTLYHWDLPQRLQNLGGWTNPYIADWFADYSRVAYTLFGDRVKTWITINEPVVICDLSYNSGAFAPGIKDPELGNYLCSKNILLAHAKAWRIYDEEFKPKYHGKVGITNLLFWFEAANEEDQDLTELIRTYMTGMYSDPIYAKDGGWPSKIELIIAENSRKQGFPRSRLPAFTQEEIEFVKGTYDFYGINYYSSRTVRKAKAGETIGSWPLGNGAVEFNAVLDVRPEWKKAASSWFWINPPGIRNKLAWLKKTYGDIEILITENGLSTFSDDLNDVERLNYHRNHLEQVWLAINKDGVNVTGYTAWTMMDNFEWCDGYAVKFGLYSINFDDENRRRNPRASAKYYADVIRSHSYDVANKKYTTDKLYSVLFYVPVPILLLTLMLMMISCPTPSKSFTARHHKLTDVPDAL</sequence>
<dbReference type="InterPro" id="IPR033132">
    <property type="entry name" value="GH_1_N_CS"/>
</dbReference>
<feature type="active site" description="Nucleophile" evidence="7">
    <location>
        <position position="381"/>
    </location>
</feature>
<evidence type="ECO:0000256" key="3">
    <source>
        <dbReference type="ARBA" id="ARBA00012744"/>
    </source>
</evidence>
<dbReference type="Pfam" id="PF00232">
    <property type="entry name" value="Glyco_hydro_1"/>
    <property type="match status" value="1"/>
</dbReference>
<dbReference type="AlphaFoldDB" id="A0AAV1L908"/>
<keyword evidence="5" id="KW-0325">Glycoprotein</keyword>
<keyword evidence="10" id="KW-1133">Transmembrane helix</keyword>
<evidence type="ECO:0000256" key="8">
    <source>
        <dbReference type="RuleBase" id="RU003690"/>
    </source>
</evidence>
<dbReference type="PRINTS" id="PR00131">
    <property type="entry name" value="GLHYDRLASE1"/>
</dbReference>
<comment type="similarity">
    <text evidence="1 8">Belongs to the glycosyl hydrolase 1 family.</text>
</comment>
<keyword evidence="10" id="KW-0472">Membrane</keyword>
<dbReference type="GO" id="GO:0005975">
    <property type="term" value="P:carbohydrate metabolic process"/>
    <property type="evidence" value="ECO:0007669"/>
    <property type="project" value="InterPro"/>
</dbReference>
<proteinExistence type="inferred from homology"/>
<evidence type="ECO:0000256" key="1">
    <source>
        <dbReference type="ARBA" id="ARBA00010838"/>
    </source>
</evidence>
<dbReference type="EMBL" id="CAVLGL010000086">
    <property type="protein sequence ID" value="CAK1590862.1"/>
    <property type="molecule type" value="Genomic_DNA"/>
</dbReference>
<evidence type="ECO:0000256" key="4">
    <source>
        <dbReference type="ARBA" id="ARBA00022801"/>
    </source>
</evidence>
<keyword evidence="12" id="KW-1185">Reference proteome</keyword>
<evidence type="ECO:0000256" key="6">
    <source>
        <dbReference type="ARBA" id="ARBA00023295"/>
    </source>
</evidence>
<comment type="caution">
    <text evidence="11">The sequence shown here is derived from an EMBL/GenBank/DDBJ whole genome shotgun (WGS) entry which is preliminary data.</text>
</comment>
<dbReference type="GO" id="GO:0008422">
    <property type="term" value="F:beta-glucosidase activity"/>
    <property type="evidence" value="ECO:0007669"/>
    <property type="project" value="TreeGrafter"/>
</dbReference>
<protein>
    <recommendedName>
        <fullName evidence="3">beta-glucosidase</fullName>
        <ecNumber evidence="3">3.2.1.21</ecNumber>
    </recommendedName>
</protein>
<evidence type="ECO:0000256" key="2">
    <source>
        <dbReference type="ARBA" id="ARBA00011738"/>
    </source>
</evidence>